<proteinExistence type="predicted"/>
<dbReference type="OrthoDB" id="10252171at2759"/>
<dbReference type="Pfam" id="PF00069">
    <property type="entry name" value="Pkinase"/>
    <property type="match status" value="1"/>
</dbReference>
<dbReference type="SMART" id="SM00220">
    <property type="entry name" value="S_TKc"/>
    <property type="match status" value="1"/>
</dbReference>
<keyword evidence="5" id="KW-1185">Reference proteome</keyword>
<keyword evidence="1" id="KW-0547">Nucleotide-binding</keyword>
<name>A0A078B9K0_STYLE</name>
<evidence type="ECO:0000256" key="2">
    <source>
        <dbReference type="ARBA" id="ARBA00022840"/>
    </source>
</evidence>
<dbReference type="PROSITE" id="PS50011">
    <property type="entry name" value="PROTEIN_KINASE_DOM"/>
    <property type="match status" value="1"/>
</dbReference>
<evidence type="ECO:0000259" key="3">
    <source>
        <dbReference type="PROSITE" id="PS50011"/>
    </source>
</evidence>
<dbReference type="InterPro" id="IPR000719">
    <property type="entry name" value="Prot_kinase_dom"/>
</dbReference>
<keyword evidence="4" id="KW-0808">Transferase</keyword>
<dbReference type="GO" id="GO:0005737">
    <property type="term" value="C:cytoplasm"/>
    <property type="evidence" value="ECO:0007669"/>
    <property type="project" value="TreeGrafter"/>
</dbReference>
<dbReference type="EMBL" id="CCKQ01017987">
    <property type="protein sequence ID" value="CDW89922.1"/>
    <property type="molecule type" value="Genomic_DNA"/>
</dbReference>
<dbReference type="Gene3D" id="1.10.510.10">
    <property type="entry name" value="Transferase(Phosphotransferase) domain 1"/>
    <property type="match status" value="1"/>
</dbReference>
<dbReference type="PANTHER" id="PTHR48012">
    <property type="entry name" value="STERILE20-LIKE KINASE, ISOFORM B-RELATED"/>
    <property type="match status" value="1"/>
</dbReference>
<gene>
    <name evidence="4" type="primary">Contig11279.g12055</name>
    <name evidence="4" type="ORF">STYLEM_19062</name>
</gene>
<dbReference type="Proteomes" id="UP000039865">
    <property type="component" value="Unassembled WGS sequence"/>
</dbReference>
<dbReference type="GO" id="GO:0005524">
    <property type="term" value="F:ATP binding"/>
    <property type="evidence" value="ECO:0007669"/>
    <property type="project" value="UniProtKB-KW"/>
</dbReference>
<dbReference type="InterPro" id="IPR011009">
    <property type="entry name" value="Kinase-like_dom_sf"/>
</dbReference>
<dbReference type="InParanoid" id="A0A078B9K0"/>
<keyword evidence="4" id="KW-0418">Kinase</keyword>
<keyword evidence="2" id="KW-0067">ATP-binding</keyword>
<sequence length="189" mass="22001">MFKSKKGQQILTLMRAIKTFELKHPHIVEILDSFIDQNSFVSIFELASFSLDNIIASYIKHIHSNKTIHRDISAANILYFEEQNVLKLADFGVDTLGTSQNNAVKQDYMAPEVIQDQTLDYNEKIDIWSIGVKNCKQSTNHHFTRAIYNVIVNTQRTYSFQSYRSTYCLRISEIFLRVVRRLIHVLIVL</sequence>
<dbReference type="GO" id="GO:0004674">
    <property type="term" value="F:protein serine/threonine kinase activity"/>
    <property type="evidence" value="ECO:0007669"/>
    <property type="project" value="TreeGrafter"/>
</dbReference>
<reference evidence="4 5" key="1">
    <citation type="submission" date="2014-06" db="EMBL/GenBank/DDBJ databases">
        <authorList>
            <person name="Swart Estienne"/>
        </authorList>
    </citation>
    <scope>NUCLEOTIDE SEQUENCE [LARGE SCALE GENOMIC DNA]</scope>
    <source>
        <strain evidence="4 5">130c</strain>
    </source>
</reference>
<dbReference type="SUPFAM" id="SSF56112">
    <property type="entry name" value="Protein kinase-like (PK-like)"/>
    <property type="match status" value="1"/>
</dbReference>
<feature type="domain" description="Protein kinase" evidence="3">
    <location>
        <begin position="1"/>
        <end position="189"/>
    </location>
</feature>
<organism evidence="4 5">
    <name type="scientific">Stylonychia lemnae</name>
    <name type="common">Ciliate</name>
    <dbReference type="NCBI Taxonomy" id="5949"/>
    <lineage>
        <taxon>Eukaryota</taxon>
        <taxon>Sar</taxon>
        <taxon>Alveolata</taxon>
        <taxon>Ciliophora</taxon>
        <taxon>Intramacronucleata</taxon>
        <taxon>Spirotrichea</taxon>
        <taxon>Stichotrichia</taxon>
        <taxon>Sporadotrichida</taxon>
        <taxon>Oxytrichidae</taxon>
        <taxon>Stylonychinae</taxon>
        <taxon>Stylonychia</taxon>
    </lineage>
</organism>
<accession>A0A078B9K0</accession>
<evidence type="ECO:0000313" key="4">
    <source>
        <dbReference type="EMBL" id="CDW89922.1"/>
    </source>
</evidence>
<protein>
    <submittedName>
        <fullName evidence="4">Serine threonine-protein kinase nek5</fullName>
    </submittedName>
</protein>
<dbReference type="InterPro" id="IPR050629">
    <property type="entry name" value="STE20/SPS1-PAK"/>
</dbReference>
<dbReference type="AlphaFoldDB" id="A0A078B9K0"/>
<evidence type="ECO:0000313" key="5">
    <source>
        <dbReference type="Proteomes" id="UP000039865"/>
    </source>
</evidence>
<evidence type="ECO:0000256" key="1">
    <source>
        <dbReference type="ARBA" id="ARBA00022741"/>
    </source>
</evidence>